<feature type="domain" description="AMP-binding enzyme C-terminal" evidence="2">
    <location>
        <begin position="460"/>
        <end position="538"/>
    </location>
</feature>
<dbReference type="SUPFAM" id="SSF56801">
    <property type="entry name" value="Acetyl-CoA synthetase-like"/>
    <property type="match status" value="1"/>
</dbReference>
<evidence type="ECO:0008006" key="5">
    <source>
        <dbReference type="Google" id="ProtNLM"/>
    </source>
</evidence>
<evidence type="ECO:0000259" key="1">
    <source>
        <dbReference type="Pfam" id="PF00501"/>
    </source>
</evidence>
<dbReference type="InterPro" id="IPR025110">
    <property type="entry name" value="AMP-bd_C"/>
</dbReference>
<evidence type="ECO:0000259" key="2">
    <source>
        <dbReference type="Pfam" id="PF13193"/>
    </source>
</evidence>
<dbReference type="Pfam" id="PF00501">
    <property type="entry name" value="AMP-binding"/>
    <property type="match status" value="1"/>
</dbReference>
<dbReference type="InterPro" id="IPR045851">
    <property type="entry name" value="AMP-bd_C_sf"/>
</dbReference>
<dbReference type="EMBL" id="MUXN01000002">
    <property type="protein sequence ID" value="OOC08103.1"/>
    <property type="molecule type" value="Genomic_DNA"/>
</dbReference>
<reference evidence="3 4" key="1">
    <citation type="submission" date="2017-02" db="EMBL/GenBank/DDBJ databases">
        <title>Amycolatopsis azurea DSM 43854 draft genome.</title>
        <authorList>
            <person name="Mayilraj S."/>
        </authorList>
    </citation>
    <scope>NUCLEOTIDE SEQUENCE [LARGE SCALE GENOMIC DNA]</scope>
    <source>
        <strain evidence="3 4">DSM 43854</strain>
    </source>
</reference>
<comment type="caution">
    <text evidence="3">The sequence shown here is derived from an EMBL/GenBank/DDBJ whole genome shotgun (WGS) entry which is preliminary data.</text>
</comment>
<evidence type="ECO:0000313" key="4">
    <source>
        <dbReference type="Proteomes" id="UP000188551"/>
    </source>
</evidence>
<proteinExistence type="predicted"/>
<dbReference type="CDD" id="cd04433">
    <property type="entry name" value="AFD_class_I"/>
    <property type="match status" value="1"/>
</dbReference>
<dbReference type="PANTHER" id="PTHR43767">
    <property type="entry name" value="LONG-CHAIN-FATTY-ACID--COA LIGASE"/>
    <property type="match status" value="1"/>
</dbReference>
<evidence type="ECO:0000313" key="3">
    <source>
        <dbReference type="EMBL" id="OOC08103.1"/>
    </source>
</evidence>
<dbReference type="Gene3D" id="3.30.300.30">
    <property type="match status" value="1"/>
</dbReference>
<organism evidence="3 4">
    <name type="scientific">Amycolatopsis azurea DSM 43854</name>
    <dbReference type="NCBI Taxonomy" id="1238180"/>
    <lineage>
        <taxon>Bacteria</taxon>
        <taxon>Bacillati</taxon>
        <taxon>Actinomycetota</taxon>
        <taxon>Actinomycetes</taxon>
        <taxon>Pseudonocardiales</taxon>
        <taxon>Pseudonocardiaceae</taxon>
        <taxon>Amycolatopsis</taxon>
    </lineage>
</organism>
<feature type="domain" description="AMP-dependent synthetase/ligase" evidence="1">
    <location>
        <begin position="35"/>
        <end position="409"/>
    </location>
</feature>
<name>A0ABX3JME7_9PSEU</name>
<dbReference type="InterPro" id="IPR050237">
    <property type="entry name" value="ATP-dep_AMP-bd_enzyme"/>
</dbReference>
<dbReference type="Proteomes" id="UP000188551">
    <property type="component" value="Unassembled WGS sequence"/>
</dbReference>
<sequence>MAVVSRLFADLVPGEIRDGWRHDGWYKDQDIFTAFSAWAAYYPERVAVIDESGPVGYRELHRRSLRLAAGLRAAGVRAGDVVAVNLPNGWRACAADFALAALGAISLPYPVGRKRRETLSLLRRSRAVAAIVTRYVGELDYVGLLAELRPELPALKSVLVHGEVAPGTQSLDAMCDSSHDAIPLGDLPEVSPDAPARIMASSGSEAEPKLVLYSHNALVSGQTPYLTTLGDAADGTPPRFLFCVPLSSPFGSFGTPCILAAMGASLVTLNRFEPDAVLDAVARHRPSHLLVSPAMLEQLVASPLLSGPDRIDTDSVTAIVCGGANVHTDTVKRTQDSFDATFVHSYGSADGIACHTALDDSFDDIVGSVGKPDPRVISVRIADDDGNDVGFGVAGELYARGPMTPLCYYNSPELDERYRLDGGWTKTGDIAVLDADGRLHVTGRKKDVINKGGVKVSVAELEEVLHQHPSVRSAAVLGMPDGPVGERIVACVVLHRDAAPLDLDLLRAYLRDEIGLETAKFPERLLTLAEFPLTPAGKVDKSQLRSAVSA</sequence>
<protein>
    <recommendedName>
        <fullName evidence="5">Long-chain-fatty-acid--CoA ligase</fullName>
    </recommendedName>
</protein>
<dbReference type="InterPro" id="IPR000873">
    <property type="entry name" value="AMP-dep_synth/lig_dom"/>
</dbReference>
<accession>A0ABX3JME7</accession>
<dbReference type="Pfam" id="PF13193">
    <property type="entry name" value="AMP-binding_C"/>
    <property type="match status" value="1"/>
</dbReference>
<dbReference type="InterPro" id="IPR042099">
    <property type="entry name" value="ANL_N_sf"/>
</dbReference>
<dbReference type="RefSeq" id="WP_039915659.1">
    <property type="nucleotide sequence ID" value="NZ_ANMG01000005.1"/>
</dbReference>
<dbReference type="Gene3D" id="3.40.50.12780">
    <property type="entry name" value="N-terminal domain of ligase-like"/>
    <property type="match status" value="1"/>
</dbReference>
<dbReference type="PANTHER" id="PTHR43767:SF1">
    <property type="entry name" value="NONRIBOSOMAL PEPTIDE SYNTHASE PES1 (EUROFUNG)-RELATED"/>
    <property type="match status" value="1"/>
</dbReference>
<gene>
    <name evidence="3" type="ORF">B0293_04310</name>
</gene>
<keyword evidence="4" id="KW-1185">Reference proteome</keyword>